<proteinExistence type="predicted"/>
<dbReference type="AlphaFoldDB" id="A0AAV2CWW0"/>
<evidence type="ECO:0000313" key="1">
    <source>
        <dbReference type="EMBL" id="CAL1360584.1"/>
    </source>
</evidence>
<reference evidence="1 2" key="1">
    <citation type="submission" date="2024-04" db="EMBL/GenBank/DDBJ databases">
        <authorList>
            <person name="Fracassetti M."/>
        </authorList>
    </citation>
    <scope>NUCLEOTIDE SEQUENCE [LARGE SCALE GENOMIC DNA]</scope>
</reference>
<dbReference type="EMBL" id="OZ034814">
    <property type="protein sequence ID" value="CAL1360584.1"/>
    <property type="molecule type" value="Genomic_DNA"/>
</dbReference>
<dbReference type="Proteomes" id="UP001497516">
    <property type="component" value="Chromosome 10"/>
</dbReference>
<protein>
    <submittedName>
        <fullName evidence="1">Uncharacterized protein</fullName>
    </submittedName>
</protein>
<name>A0AAV2CWW0_9ROSI</name>
<organism evidence="1 2">
    <name type="scientific">Linum trigynum</name>
    <dbReference type="NCBI Taxonomy" id="586398"/>
    <lineage>
        <taxon>Eukaryota</taxon>
        <taxon>Viridiplantae</taxon>
        <taxon>Streptophyta</taxon>
        <taxon>Embryophyta</taxon>
        <taxon>Tracheophyta</taxon>
        <taxon>Spermatophyta</taxon>
        <taxon>Magnoliopsida</taxon>
        <taxon>eudicotyledons</taxon>
        <taxon>Gunneridae</taxon>
        <taxon>Pentapetalae</taxon>
        <taxon>rosids</taxon>
        <taxon>fabids</taxon>
        <taxon>Malpighiales</taxon>
        <taxon>Linaceae</taxon>
        <taxon>Linum</taxon>
    </lineage>
</organism>
<evidence type="ECO:0000313" key="2">
    <source>
        <dbReference type="Proteomes" id="UP001497516"/>
    </source>
</evidence>
<gene>
    <name evidence="1" type="ORF">LTRI10_LOCUS8012</name>
</gene>
<keyword evidence="2" id="KW-1185">Reference proteome</keyword>
<accession>A0AAV2CWW0</accession>
<sequence length="96" mass="10757">MATGGLLLGRSFPLLLINSSKTVKLSNGYGRRASYSFLSWSSNPLWRQNSVTKFSAKALANEEASDVRRLAKIARILLTEQEVEEFGPKIQQVIDW</sequence>
<dbReference type="Gene3D" id="1.10.20.60">
    <property type="entry name" value="Glu-tRNAGln amidotransferase C subunit, N-terminal domain"/>
    <property type="match status" value="1"/>
</dbReference>